<dbReference type="RefSeq" id="WP_067260795.1">
    <property type="nucleotide sequence ID" value="NZ_LWMW01000169.1"/>
</dbReference>
<dbReference type="EMBL" id="LWMW01000169">
    <property type="protein sequence ID" value="KZX14503.1"/>
    <property type="molecule type" value="Genomic_DNA"/>
</dbReference>
<evidence type="ECO:0000313" key="2">
    <source>
        <dbReference type="Proteomes" id="UP000077275"/>
    </source>
</evidence>
<dbReference type="OrthoDB" id="77754at2157"/>
<name>A0A166CH72_9EURY</name>
<proteinExistence type="predicted"/>
<comment type="caution">
    <text evidence="1">The sequence shown here is derived from an EMBL/GenBank/DDBJ whole genome shotgun (WGS) entry which is preliminary data.</text>
</comment>
<dbReference type="PATRIC" id="fig|47311.3.peg.2273"/>
<dbReference type="AlphaFoldDB" id="A0A166CH72"/>
<sequence length="80" mass="9361">MKVDRLMIQQKNLEDSLNFKVGETLSSKEFDFLNEDLAINYININTKTGFIEIKGDEDAFIWYSLSDIQFLSFNIEKSDK</sequence>
<reference evidence="1 2" key="1">
    <citation type="submission" date="2016-04" db="EMBL/GenBank/DDBJ databases">
        <title>Genome sequence of Methanobrevibacter cuticularis DSM 11139.</title>
        <authorList>
            <person name="Poehlein A."/>
            <person name="Seedorf H."/>
            <person name="Daniel R."/>
        </authorList>
    </citation>
    <scope>NUCLEOTIDE SEQUENCE [LARGE SCALE GENOMIC DNA]</scope>
    <source>
        <strain evidence="1 2">DSM 11139</strain>
    </source>
</reference>
<protein>
    <submittedName>
        <fullName evidence="1">Uncharacterized protein</fullName>
    </submittedName>
</protein>
<dbReference type="Proteomes" id="UP000077275">
    <property type="component" value="Unassembled WGS sequence"/>
</dbReference>
<keyword evidence="2" id="KW-1185">Reference proteome</keyword>
<gene>
    <name evidence="1" type="ORF">MBCUT_20750</name>
</gene>
<evidence type="ECO:0000313" key="1">
    <source>
        <dbReference type="EMBL" id="KZX14503.1"/>
    </source>
</evidence>
<accession>A0A166CH72</accession>
<organism evidence="1 2">
    <name type="scientific">Methanobrevibacter cuticularis</name>
    <dbReference type="NCBI Taxonomy" id="47311"/>
    <lineage>
        <taxon>Archaea</taxon>
        <taxon>Methanobacteriati</taxon>
        <taxon>Methanobacteriota</taxon>
        <taxon>Methanomada group</taxon>
        <taxon>Methanobacteria</taxon>
        <taxon>Methanobacteriales</taxon>
        <taxon>Methanobacteriaceae</taxon>
        <taxon>Methanobrevibacter</taxon>
    </lineage>
</organism>